<feature type="repeat" description="TPR" evidence="1">
    <location>
        <begin position="332"/>
        <end position="365"/>
    </location>
</feature>
<dbReference type="PROSITE" id="PS50005">
    <property type="entry name" value="TPR"/>
    <property type="match status" value="1"/>
</dbReference>
<evidence type="ECO:0000256" key="2">
    <source>
        <dbReference type="SAM" id="MobiDB-lite"/>
    </source>
</evidence>
<feature type="compositionally biased region" description="Basic and acidic residues" evidence="2">
    <location>
        <begin position="85"/>
        <end position="96"/>
    </location>
</feature>
<dbReference type="InterPro" id="IPR019734">
    <property type="entry name" value="TPR_rpt"/>
</dbReference>
<dbReference type="AlphaFoldDB" id="A0A0A9DZ45"/>
<protein>
    <submittedName>
        <fullName evidence="3">Uncharacterized protein</fullName>
    </submittedName>
</protein>
<dbReference type="InterPro" id="IPR011990">
    <property type="entry name" value="TPR-like_helical_dom_sf"/>
</dbReference>
<dbReference type="SUPFAM" id="SSF52833">
    <property type="entry name" value="Thioredoxin-like"/>
    <property type="match status" value="1"/>
</dbReference>
<dbReference type="PANTHER" id="PTHR47682:SF1">
    <property type="entry name" value="TETRATRICOPEPTIDE REPEAT (TPR)-CONTAINING PROTEIN"/>
    <property type="match status" value="1"/>
</dbReference>
<reference evidence="3" key="1">
    <citation type="submission" date="2014-09" db="EMBL/GenBank/DDBJ databases">
        <authorList>
            <person name="Magalhaes I.L.F."/>
            <person name="Oliveira U."/>
            <person name="Santos F.R."/>
            <person name="Vidigal T.H.D.A."/>
            <person name="Brescovit A.D."/>
            <person name="Santos A.J."/>
        </authorList>
    </citation>
    <scope>NUCLEOTIDE SEQUENCE</scope>
    <source>
        <tissue evidence="3">Shoot tissue taken approximately 20 cm above the soil surface</tissue>
    </source>
</reference>
<dbReference type="SUPFAM" id="SSF48452">
    <property type="entry name" value="TPR-like"/>
    <property type="match status" value="1"/>
</dbReference>
<accession>A0A0A9DZ45</accession>
<dbReference type="SMART" id="SM00028">
    <property type="entry name" value="TPR"/>
    <property type="match status" value="2"/>
</dbReference>
<evidence type="ECO:0000313" key="3">
    <source>
        <dbReference type="EMBL" id="JAD89017.1"/>
    </source>
</evidence>
<dbReference type="EMBL" id="GBRH01208878">
    <property type="protein sequence ID" value="JAD89017.1"/>
    <property type="molecule type" value="Transcribed_RNA"/>
</dbReference>
<dbReference type="PANTHER" id="PTHR47682">
    <property type="entry name" value="TETRATRICOPEPTIDE REPEAT (TPR)-CONTAINING PROTEIN"/>
    <property type="match status" value="1"/>
</dbReference>
<dbReference type="InterPro" id="IPR036249">
    <property type="entry name" value="Thioredoxin-like_sf"/>
</dbReference>
<keyword evidence="1" id="KW-0802">TPR repeat</keyword>
<dbReference type="CDD" id="cd02980">
    <property type="entry name" value="TRX_Fd_family"/>
    <property type="match status" value="1"/>
</dbReference>
<evidence type="ECO:0000256" key="1">
    <source>
        <dbReference type="PROSITE-ProRule" id="PRU00339"/>
    </source>
</evidence>
<dbReference type="Gene3D" id="1.25.40.10">
    <property type="entry name" value="Tetratricopeptide repeat domain"/>
    <property type="match status" value="1"/>
</dbReference>
<dbReference type="Gene3D" id="3.40.30.10">
    <property type="entry name" value="Glutaredoxin"/>
    <property type="match status" value="1"/>
</dbReference>
<proteinExistence type="predicted"/>
<organism evidence="3">
    <name type="scientific">Arundo donax</name>
    <name type="common">Giant reed</name>
    <name type="synonym">Donax arundinaceus</name>
    <dbReference type="NCBI Taxonomy" id="35708"/>
    <lineage>
        <taxon>Eukaryota</taxon>
        <taxon>Viridiplantae</taxon>
        <taxon>Streptophyta</taxon>
        <taxon>Embryophyta</taxon>
        <taxon>Tracheophyta</taxon>
        <taxon>Spermatophyta</taxon>
        <taxon>Magnoliopsida</taxon>
        <taxon>Liliopsida</taxon>
        <taxon>Poales</taxon>
        <taxon>Poaceae</taxon>
        <taxon>PACMAD clade</taxon>
        <taxon>Arundinoideae</taxon>
        <taxon>Arundineae</taxon>
        <taxon>Arundo</taxon>
    </lineage>
</organism>
<name>A0A0A9DZ45_ARUDO</name>
<sequence>MALVISCYRLLRSRRLSPPRPAAPLAVLRRAPRPGPCPTRATPWLDALLAAAPTKIRYAPWLDPLASPAWLDAPALPCLPPAGTDGEKKDRKDSTLHGRKLQKGPLKENYSRRASSLISLPSPRETRGHTAMAVAVAVAGVTITCRSCSLTSAPPRSLPHRRRPAPPRASGAVEVRVCTNRTCARQGGREVLAALSGLAPPRVDVASCGCLGRCGAGPNVAASIAGRGAAVFGHVGTAACGAQLLEHLLGAAEFDAATGLAVLAAREKGEAALEKGNAAEAEALLTEAICLNACGGLHLVYSSRSKTRLTLGDISGALEDAEEAIRIAPKFPQAHLLRGDALLAMDEYCVAEDAYADALDLDPSIRRSRSFKTRVERLREKLVGASSSS</sequence>
<feature type="region of interest" description="Disordered" evidence="2">
    <location>
        <begin position="152"/>
        <end position="171"/>
    </location>
</feature>
<feature type="region of interest" description="Disordered" evidence="2">
    <location>
        <begin position="81"/>
        <end position="114"/>
    </location>
</feature>
<reference evidence="3" key="2">
    <citation type="journal article" date="2015" name="Data Brief">
        <title>Shoot transcriptome of the giant reed, Arundo donax.</title>
        <authorList>
            <person name="Barrero R.A."/>
            <person name="Guerrero F.D."/>
            <person name="Moolhuijzen P."/>
            <person name="Goolsby J.A."/>
            <person name="Tidwell J."/>
            <person name="Bellgard S.E."/>
            <person name="Bellgard M.I."/>
        </authorList>
    </citation>
    <scope>NUCLEOTIDE SEQUENCE</scope>
    <source>
        <tissue evidence="3">Shoot tissue taken approximately 20 cm above the soil surface</tissue>
    </source>
</reference>